<gene>
    <name evidence="1" type="ORF">BCAMP_11510</name>
</gene>
<comment type="caution">
    <text evidence="1">The sequence shown here is derived from an EMBL/GenBank/DDBJ whole genome shotgun (WGS) entry which is preliminary data.</text>
</comment>
<keyword evidence="2" id="KW-1185">Reference proteome</keyword>
<organism evidence="1 2">
    <name type="scientific">Brochothrix campestris FSL F6-1037</name>
    <dbReference type="NCBI Taxonomy" id="1265861"/>
    <lineage>
        <taxon>Bacteria</taxon>
        <taxon>Bacillati</taxon>
        <taxon>Bacillota</taxon>
        <taxon>Bacilli</taxon>
        <taxon>Bacillales</taxon>
        <taxon>Listeriaceae</taxon>
        <taxon>Brochothrix</taxon>
    </lineage>
</organism>
<dbReference type="Proteomes" id="UP000019243">
    <property type="component" value="Unassembled WGS sequence"/>
</dbReference>
<name>W7C850_9LIST</name>
<evidence type="ECO:0000313" key="1">
    <source>
        <dbReference type="EMBL" id="EUJ35649.1"/>
    </source>
</evidence>
<evidence type="ECO:0000313" key="2">
    <source>
        <dbReference type="Proteomes" id="UP000019243"/>
    </source>
</evidence>
<accession>W7C850</accession>
<proteinExistence type="predicted"/>
<reference evidence="1 2" key="1">
    <citation type="submission" date="2012-12" db="EMBL/GenBank/DDBJ databases">
        <title>Novel taxa of Listeriaceae from agricultural environments in the United States.</title>
        <authorList>
            <person name="den Bakker H.C."/>
            <person name="Allred A."/>
            <person name="Warchocki S."/>
            <person name="Wright E.M."/>
            <person name="Burrell A."/>
            <person name="Nightingale K.K."/>
            <person name="Kephart D."/>
            <person name="Wiedmann M."/>
        </authorList>
    </citation>
    <scope>NUCLEOTIDE SEQUENCE [LARGE SCALE GENOMIC DNA]</scope>
    <source>
        <strain evidence="1 2">FSL F6-1037</strain>
    </source>
</reference>
<dbReference type="EMBL" id="AODH01000054">
    <property type="protein sequence ID" value="EUJ35649.1"/>
    <property type="molecule type" value="Genomic_DNA"/>
</dbReference>
<dbReference type="AlphaFoldDB" id="W7C850"/>
<protein>
    <submittedName>
        <fullName evidence="1">Uncharacterized protein</fullName>
    </submittedName>
</protein>
<sequence length="77" mass="9177">MNFRFGVDRIVLIELKITFKKEERVGLSSKKAYRIYAYRCVLGTRENRLEQGCIKHVWAMIGKKKRKPRQRGNLRHG</sequence>